<proteinExistence type="predicted"/>
<name>A0A6A4QN34_LUPAL</name>
<keyword evidence="4" id="KW-1185">Reference proteome</keyword>
<dbReference type="EMBL" id="WOCE01000004">
    <property type="protein sequence ID" value="KAE9615748.1"/>
    <property type="molecule type" value="Genomic_DNA"/>
</dbReference>
<feature type="chain" id="PRO_5044017200" evidence="2">
    <location>
        <begin position="26"/>
        <end position="88"/>
    </location>
</feature>
<keyword evidence="2" id="KW-0732">Signal</keyword>
<feature type="compositionally biased region" description="Basic and acidic residues" evidence="1">
    <location>
        <begin position="42"/>
        <end position="57"/>
    </location>
</feature>
<comment type="caution">
    <text evidence="3">The sequence shown here is derived from an EMBL/GenBank/DDBJ whole genome shotgun (WGS) entry which is preliminary data.</text>
</comment>
<feature type="compositionally biased region" description="Pro residues" evidence="1">
    <location>
        <begin position="77"/>
        <end position="88"/>
    </location>
</feature>
<evidence type="ECO:0000256" key="1">
    <source>
        <dbReference type="SAM" id="MobiDB-lite"/>
    </source>
</evidence>
<dbReference type="Proteomes" id="UP000447434">
    <property type="component" value="Chromosome 4"/>
</dbReference>
<feature type="signal peptide" evidence="2">
    <location>
        <begin position="1"/>
        <end position="25"/>
    </location>
</feature>
<accession>A0A6A4QN34</accession>
<reference evidence="4" key="1">
    <citation type="journal article" date="2020" name="Nat. Commun.">
        <title>Genome sequence of the cluster root forming white lupin.</title>
        <authorList>
            <person name="Hufnagel B."/>
            <person name="Marques A."/>
            <person name="Soriano A."/>
            <person name="Marques L."/>
            <person name="Divol F."/>
            <person name="Doumas P."/>
            <person name="Sallet E."/>
            <person name="Mancinotti D."/>
            <person name="Carrere S."/>
            <person name="Marande W."/>
            <person name="Arribat S."/>
            <person name="Keller J."/>
            <person name="Huneau C."/>
            <person name="Blein T."/>
            <person name="Aime D."/>
            <person name="Laguerre M."/>
            <person name="Taylor J."/>
            <person name="Schubert V."/>
            <person name="Nelson M."/>
            <person name="Geu-Flores F."/>
            <person name="Crespi M."/>
            <person name="Gallardo-Guerrero K."/>
            <person name="Delaux P.-M."/>
            <person name="Salse J."/>
            <person name="Berges H."/>
            <person name="Guyot R."/>
            <person name="Gouzy J."/>
            <person name="Peret B."/>
        </authorList>
    </citation>
    <scope>NUCLEOTIDE SEQUENCE [LARGE SCALE GENOMIC DNA]</scope>
    <source>
        <strain evidence="4">cv. Amiga</strain>
    </source>
</reference>
<gene>
    <name evidence="3" type="ORF">Lalb_Chr04g0258591</name>
</gene>
<feature type="region of interest" description="Disordered" evidence="1">
    <location>
        <begin position="42"/>
        <end position="88"/>
    </location>
</feature>
<dbReference type="PANTHER" id="PTHR37908:SF4">
    <property type="entry name" value="PROTEIN, PUTATIVE-RELATED"/>
    <property type="match status" value="1"/>
</dbReference>
<evidence type="ECO:0000313" key="4">
    <source>
        <dbReference type="Proteomes" id="UP000447434"/>
    </source>
</evidence>
<dbReference type="PANTHER" id="PTHR37908">
    <property type="entry name" value="TRANSMEMBRANE PROTEIN"/>
    <property type="match status" value="1"/>
</dbReference>
<organism evidence="3 4">
    <name type="scientific">Lupinus albus</name>
    <name type="common">White lupine</name>
    <name type="synonym">Lupinus termis</name>
    <dbReference type="NCBI Taxonomy" id="3870"/>
    <lineage>
        <taxon>Eukaryota</taxon>
        <taxon>Viridiplantae</taxon>
        <taxon>Streptophyta</taxon>
        <taxon>Embryophyta</taxon>
        <taxon>Tracheophyta</taxon>
        <taxon>Spermatophyta</taxon>
        <taxon>Magnoliopsida</taxon>
        <taxon>eudicotyledons</taxon>
        <taxon>Gunneridae</taxon>
        <taxon>Pentapetalae</taxon>
        <taxon>rosids</taxon>
        <taxon>fabids</taxon>
        <taxon>Fabales</taxon>
        <taxon>Fabaceae</taxon>
        <taxon>Papilionoideae</taxon>
        <taxon>50 kb inversion clade</taxon>
        <taxon>genistoids sensu lato</taxon>
        <taxon>core genistoids</taxon>
        <taxon>Genisteae</taxon>
        <taxon>Lupinus</taxon>
    </lineage>
</organism>
<evidence type="ECO:0000313" key="3">
    <source>
        <dbReference type="EMBL" id="KAE9615748.1"/>
    </source>
</evidence>
<dbReference type="AlphaFoldDB" id="A0A6A4QN34"/>
<evidence type="ECO:0000256" key="2">
    <source>
        <dbReference type="SAM" id="SignalP"/>
    </source>
</evidence>
<dbReference type="OrthoDB" id="1655189at2759"/>
<protein>
    <submittedName>
        <fullName evidence="3">Uncharacterized protein</fullName>
    </submittedName>
</protein>
<sequence>MIMCYHSRFILLLLLLSSMLFLSFGYGLGRVEATFEHKYSGAENEEHNGEMGKKFETVDYAEPEPNTNPKIGYLLSPPSPIPAPSPHS</sequence>